<dbReference type="InterPro" id="IPR005945">
    <property type="entry name" value="Pro_imino_pep"/>
</dbReference>
<comment type="similarity">
    <text evidence="1 3">Belongs to the peptidase S33 family.</text>
</comment>
<evidence type="ECO:0000256" key="5">
    <source>
        <dbReference type="SAM" id="SignalP"/>
    </source>
</evidence>
<feature type="active site" description="Nucleophile" evidence="4">
    <location>
        <position position="138"/>
    </location>
</feature>
<evidence type="ECO:0000313" key="7">
    <source>
        <dbReference type="EMBL" id="MBB5714269.1"/>
    </source>
</evidence>
<dbReference type="EC" id="3.5.1.101" evidence="7"/>
<keyword evidence="7" id="KW-0031">Aminopeptidase</keyword>
<dbReference type="Proteomes" id="UP000546200">
    <property type="component" value="Unassembled WGS sequence"/>
</dbReference>
<keyword evidence="5" id="KW-0732">Signal</keyword>
<feature type="active site" evidence="4">
    <location>
        <position position="278"/>
    </location>
</feature>
<dbReference type="EC" id="3.4.11.5" evidence="7"/>
<dbReference type="PANTHER" id="PTHR43798">
    <property type="entry name" value="MONOACYLGLYCEROL LIPASE"/>
    <property type="match status" value="1"/>
</dbReference>
<keyword evidence="8" id="KW-1185">Reference proteome</keyword>
<dbReference type="Gene3D" id="3.40.50.1820">
    <property type="entry name" value="alpha/beta hydrolase"/>
    <property type="match status" value="1"/>
</dbReference>
<comment type="caution">
    <text evidence="7">The sequence shown here is derived from an EMBL/GenBank/DDBJ whole genome shotgun (WGS) entry which is preliminary data.</text>
</comment>
<dbReference type="InterPro" id="IPR006311">
    <property type="entry name" value="TAT_signal"/>
</dbReference>
<dbReference type="PRINTS" id="PR00793">
    <property type="entry name" value="PROAMNOPTASE"/>
</dbReference>
<dbReference type="GO" id="GO:0004177">
    <property type="term" value="F:aminopeptidase activity"/>
    <property type="evidence" value="ECO:0007669"/>
    <property type="project" value="UniProtKB-KW"/>
</dbReference>
<sequence>MLISRRGLIAGLAITAAAPALSFRRAPLQPATWPAPTRELMVPVPDGGRVYVRVNGDLSAALPPLILVHGGPGGTHGSLMPATALATDRAVILYDQLGCGRSDRPAGRGWWTVPHFVSEVDAIRQALGLARLHLLGHSWGGTVALEYAARRPAGLLSTVLASPLVSTRAWIADADALRRQLPEAVQKVLTACDARPAPACTAATGAFYGAFNGREPPSPAAIAYARTVSGRGTNDDMYRAMWGGSEFSSTGSLRDYDGEPLLARLDGDQTLFLGGQYDEARPSTLAGFAARVAGAEFATVPGAAHGLFGDRPTETLGIVSGWLERHDA</sequence>
<gene>
    <name evidence="7" type="ORF">FHS94_001100</name>
</gene>
<keyword evidence="2 3" id="KW-0378">Hydrolase</keyword>
<dbReference type="Pfam" id="PF00561">
    <property type="entry name" value="Abhydrolase_1"/>
    <property type="match status" value="1"/>
</dbReference>
<evidence type="ECO:0000256" key="1">
    <source>
        <dbReference type="ARBA" id="ARBA00010088"/>
    </source>
</evidence>
<accession>A0A7W9BC33</accession>
<feature type="domain" description="AB hydrolase-1" evidence="6">
    <location>
        <begin position="63"/>
        <end position="311"/>
    </location>
</feature>
<dbReference type="GO" id="GO:0016020">
    <property type="term" value="C:membrane"/>
    <property type="evidence" value="ECO:0007669"/>
    <property type="project" value="TreeGrafter"/>
</dbReference>
<feature type="signal peptide" evidence="5">
    <location>
        <begin position="1"/>
        <end position="22"/>
    </location>
</feature>
<evidence type="ECO:0000256" key="4">
    <source>
        <dbReference type="PIRSR" id="PIRSR005539-1"/>
    </source>
</evidence>
<dbReference type="PIRSF" id="PIRSF005539">
    <property type="entry name" value="Pept_S33_TRI_F1"/>
    <property type="match status" value="1"/>
</dbReference>
<evidence type="ECO:0000256" key="3">
    <source>
        <dbReference type="PIRNR" id="PIRNR005539"/>
    </source>
</evidence>
<dbReference type="InterPro" id="IPR002410">
    <property type="entry name" value="Peptidase_S33"/>
</dbReference>
<feature type="active site" description="Proton donor" evidence="4">
    <location>
        <position position="305"/>
    </location>
</feature>
<reference evidence="7 8" key="1">
    <citation type="submission" date="2020-08" db="EMBL/GenBank/DDBJ databases">
        <title>Genomic Encyclopedia of Type Strains, Phase IV (KMG-IV): sequencing the most valuable type-strain genomes for metagenomic binning, comparative biology and taxonomic classification.</title>
        <authorList>
            <person name="Goeker M."/>
        </authorList>
    </citation>
    <scope>NUCLEOTIDE SEQUENCE [LARGE SCALE GENOMIC DNA]</scope>
    <source>
        <strain evidence="7 8">DSM 100044</strain>
    </source>
</reference>
<evidence type="ECO:0000259" key="6">
    <source>
        <dbReference type="Pfam" id="PF00561"/>
    </source>
</evidence>
<dbReference type="NCBIfam" id="TIGR01250">
    <property type="entry name" value="pro_imino_pep_2"/>
    <property type="match status" value="1"/>
</dbReference>
<evidence type="ECO:0000313" key="8">
    <source>
        <dbReference type="Proteomes" id="UP000546200"/>
    </source>
</evidence>
<dbReference type="AlphaFoldDB" id="A0A7W9BC33"/>
<dbReference type="InterPro" id="IPR000073">
    <property type="entry name" value="AB_hydrolase_1"/>
</dbReference>
<evidence type="ECO:0000256" key="2">
    <source>
        <dbReference type="ARBA" id="ARBA00022801"/>
    </source>
</evidence>
<protein>
    <submittedName>
        <fullName evidence="7">Proline iminopeptidase/L-proline amide hydrolase</fullName>
        <ecNumber evidence="7">3.4.11.5</ecNumber>
        <ecNumber evidence="7">3.5.1.101</ecNumber>
    </submittedName>
</protein>
<organism evidence="7 8">
    <name type="scientific">Sphingomonas aerophila</name>
    <dbReference type="NCBI Taxonomy" id="1344948"/>
    <lineage>
        <taxon>Bacteria</taxon>
        <taxon>Pseudomonadati</taxon>
        <taxon>Pseudomonadota</taxon>
        <taxon>Alphaproteobacteria</taxon>
        <taxon>Sphingomonadales</taxon>
        <taxon>Sphingomonadaceae</taxon>
        <taxon>Sphingomonas</taxon>
    </lineage>
</organism>
<dbReference type="InterPro" id="IPR050266">
    <property type="entry name" value="AB_hydrolase_sf"/>
</dbReference>
<keyword evidence="7" id="KW-0645">Protease</keyword>
<dbReference type="GO" id="GO:0006508">
    <property type="term" value="P:proteolysis"/>
    <property type="evidence" value="ECO:0007669"/>
    <property type="project" value="InterPro"/>
</dbReference>
<dbReference type="RefSeq" id="WP_343055176.1">
    <property type="nucleotide sequence ID" value="NZ_JACIJK010000003.1"/>
</dbReference>
<dbReference type="PANTHER" id="PTHR43798:SF27">
    <property type="entry name" value="HYDROLASE ALPHA_BETA HYDROLASE FOLD FAMILY"/>
    <property type="match status" value="1"/>
</dbReference>
<dbReference type="EMBL" id="JACIJK010000003">
    <property type="protein sequence ID" value="MBB5714269.1"/>
    <property type="molecule type" value="Genomic_DNA"/>
</dbReference>
<name>A0A7W9BC33_9SPHN</name>
<dbReference type="PROSITE" id="PS51318">
    <property type="entry name" value="TAT"/>
    <property type="match status" value="1"/>
</dbReference>
<proteinExistence type="inferred from homology"/>
<dbReference type="InterPro" id="IPR029058">
    <property type="entry name" value="AB_hydrolase_fold"/>
</dbReference>
<dbReference type="SUPFAM" id="SSF53474">
    <property type="entry name" value="alpha/beta-Hydrolases"/>
    <property type="match status" value="1"/>
</dbReference>
<feature type="chain" id="PRO_5030526963" evidence="5">
    <location>
        <begin position="23"/>
        <end position="328"/>
    </location>
</feature>